<evidence type="ECO:0000259" key="1">
    <source>
        <dbReference type="Pfam" id="PF02698"/>
    </source>
</evidence>
<accession>A0ABP7Y885</accession>
<reference evidence="3" key="1">
    <citation type="journal article" date="2019" name="Int. J. Syst. Evol. Microbiol.">
        <title>The Global Catalogue of Microorganisms (GCM) 10K type strain sequencing project: providing services to taxonomists for standard genome sequencing and annotation.</title>
        <authorList>
            <consortium name="The Broad Institute Genomics Platform"/>
            <consortium name="The Broad Institute Genome Sequencing Center for Infectious Disease"/>
            <person name="Wu L."/>
            <person name="Ma J."/>
        </authorList>
    </citation>
    <scope>NUCLEOTIDE SEQUENCE [LARGE SCALE GENOMIC DNA]</scope>
    <source>
        <strain evidence="3">JCM 17316</strain>
    </source>
</reference>
<organism evidence="2 3">
    <name type="scientific">Actinomadura keratinilytica</name>
    <dbReference type="NCBI Taxonomy" id="547461"/>
    <lineage>
        <taxon>Bacteria</taxon>
        <taxon>Bacillati</taxon>
        <taxon>Actinomycetota</taxon>
        <taxon>Actinomycetes</taxon>
        <taxon>Streptosporangiales</taxon>
        <taxon>Thermomonosporaceae</taxon>
        <taxon>Actinomadura</taxon>
    </lineage>
</organism>
<dbReference type="EMBL" id="BAABDO010000008">
    <property type="protein sequence ID" value="GAA4131172.1"/>
    <property type="molecule type" value="Genomic_DNA"/>
</dbReference>
<dbReference type="PANTHER" id="PTHR30336">
    <property type="entry name" value="INNER MEMBRANE PROTEIN, PROBABLE PERMEASE"/>
    <property type="match status" value="1"/>
</dbReference>
<dbReference type="InterPro" id="IPR003848">
    <property type="entry name" value="DUF218"/>
</dbReference>
<keyword evidence="3" id="KW-1185">Reference proteome</keyword>
<dbReference type="CDD" id="cd06259">
    <property type="entry name" value="YdcF-like"/>
    <property type="match status" value="1"/>
</dbReference>
<evidence type="ECO:0000313" key="2">
    <source>
        <dbReference type="EMBL" id="GAA4131172.1"/>
    </source>
</evidence>
<dbReference type="Pfam" id="PF02698">
    <property type="entry name" value="DUF218"/>
    <property type="match status" value="1"/>
</dbReference>
<proteinExistence type="predicted"/>
<protein>
    <submittedName>
        <fullName evidence="2">ElyC/SanA/YdcF family protein</fullName>
    </submittedName>
</protein>
<gene>
    <name evidence="2" type="ORF">GCM10022416_09640</name>
</gene>
<dbReference type="InterPro" id="IPR051599">
    <property type="entry name" value="Cell_Envelope_Assoc"/>
</dbReference>
<evidence type="ECO:0000313" key="3">
    <source>
        <dbReference type="Proteomes" id="UP001500266"/>
    </source>
</evidence>
<sequence>MRVFGRGRGAVTPAVIKSLALRWRAPLAVLAGLAAYALLAPLAWAYAATGERRADPGAVPRTPVALVLGAGIQDGRPTTLLARRLELAADLYRRGKVRVLLVSGDNRTRGYDEPTAMRDHLVALGVPERRIVRDFAGLDTWASCVRAKRIFGVERVTVVTQGFHLPRAVALCRAAGLDAWGVGDDSMAARPGPTAFGYTREPLAMLKAVATLVIRPDPAVLGRPEPGVRQALES</sequence>
<feature type="domain" description="DUF218" evidence="1">
    <location>
        <begin position="64"/>
        <end position="179"/>
    </location>
</feature>
<dbReference type="Proteomes" id="UP001500266">
    <property type="component" value="Unassembled WGS sequence"/>
</dbReference>
<comment type="caution">
    <text evidence="2">The sequence shown here is derived from an EMBL/GenBank/DDBJ whole genome shotgun (WGS) entry which is preliminary data.</text>
</comment>
<name>A0ABP7Y885_9ACTN</name>
<dbReference type="PANTHER" id="PTHR30336:SF6">
    <property type="entry name" value="INTEGRAL MEMBRANE PROTEIN"/>
    <property type="match status" value="1"/>
</dbReference>